<feature type="compositionally biased region" description="Basic and acidic residues" evidence="1">
    <location>
        <begin position="238"/>
        <end position="256"/>
    </location>
</feature>
<feature type="transmembrane region" description="Helical" evidence="2">
    <location>
        <begin position="6"/>
        <end position="27"/>
    </location>
</feature>
<accession>A0A089ZQ12</accession>
<dbReference type="KEGG" id="prh:LT40_05105"/>
<evidence type="ECO:0000256" key="2">
    <source>
        <dbReference type="SAM" id="Phobius"/>
    </source>
</evidence>
<keyword evidence="2" id="KW-0812">Transmembrane</keyword>
<keyword evidence="2" id="KW-0472">Membrane</keyword>
<dbReference type="OrthoDB" id="6199153at2"/>
<protein>
    <submittedName>
        <fullName evidence="3">Uncharacterized protein</fullName>
    </submittedName>
</protein>
<evidence type="ECO:0000313" key="4">
    <source>
        <dbReference type="Proteomes" id="UP000029499"/>
    </source>
</evidence>
<proteinExistence type="predicted"/>
<gene>
    <name evidence="3" type="ORF">LT40_05105</name>
</gene>
<keyword evidence="2" id="KW-1133">Transmembrane helix</keyword>
<keyword evidence="4" id="KW-1185">Reference proteome</keyword>
<organism evidence="3 4">
    <name type="scientific">Pseudomonas rhizosphaerae</name>
    <dbReference type="NCBI Taxonomy" id="216142"/>
    <lineage>
        <taxon>Bacteria</taxon>
        <taxon>Pseudomonadati</taxon>
        <taxon>Pseudomonadota</taxon>
        <taxon>Gammaproteobacteria</taxon>
        <taxon>Pseudomonadales</taxon>
        <taxon>Pseudomonadaceae</taxon>
        <taxon>Pseudomonas</taxon>
    </lineage>
</organism>
<reference evidence="3 4" key="1">
    <citation type="journal article" date="2015" name="J. Biotechnol.">
        <title>Complete genome sequence of Pseudomonas rhizosphaerae IH5T (=DSM 16299T), a phosphate-solubilizing rhizobacterium for bacterial biofertilizer.</title>
        <authorList>
            <person name="Kwak Y."/>
            <person name="Jung B.K."/>
            <person name="Shin J.H."/>
        </authorList>
    </citation>
    <scope>NUCLEOTIDE SEQUENCE [LARGE SCALE GENOMIC DNA]</scope>
    <source>
        <strain evidence="3">DSM 16299</strain>
    </source>
</reference>
<dbReference type="EMBL" id="CP009533">
    <property type="protein sequence ID" value="AIS16826.1"/>
    <property type="molecule type" value="Genomic_DNA"/>
</dbReference>
<sequence>MTPLMITLFIVTGIAILIVIGLLNNMVESNKLAKARDKLELTDRLRRCARIDETFPGQLMTPALKQLLTRLALNISQRLLLLDKQNAPLKARLEELQGEIAKGDDIAINNPPVPIMTEDQAKEVRFLLEALNAQVTRAAQEGFLNPAETKHWGREIRSILVLLHIEFFNNLGQQLLGEGLPGRARLAFERGVQYLKSQPDAVLYQEQLQYLQKMLKRTNAMVLSEMEPTGDEVNELTDGLKADEKEDPFQKKANYD</sequence>
<name>A0A089ZQ12_9PSED</name>
<dbReference type="RefSeq" id="WP_043187215.1">
    <property type="nucleotide sequence ID" value="NZ_CP009533.1"/>
</dbReference>
<dbReference type="Proteomes" id="UP000029499">
    <property type="component" value="Chromosome"/>
</dbReference>
<dbReference type="AlphaFoldDB" id="A0A089ZQ12"/>
<evidence type="ECO:0000256" key="1">
    <source>
        <dbReference type="SAM" id="MobiDB-lite"/>
    </source>
</evidence>
<evidence type="ECO:0000313" key="3">
    <source>
        <dbReference type="EMBL" id="AIS16826.1"/>
    </source>
</evidence>
<dbReference type="HOGENOM" id="CLU_070572_0_0_6"/>
<feature type="region of interest" description="Disordered" evidence="1">
    <location>
        <begin position="227"/>
        <end position="256"/>
    </location>
</feature>